<dbReference type="EMBL" id="CAJVCH010568523">
    <property type="protein sequence ID" value="CAG7833110.1"/>
    <property type="molecule type" value="Genomic_DNA"/>
</dbReference>
<protein>
    <recommendedName>
        <fullName evidence="1">BTB domain-containing protein</fullName>
    </recommendedName>
</protein>
<sequence length="349" mass="39023">MSTVCEVFGTQVHLVRKVRFDSVNEFDSETPWVHDGPTKGHSFTFRARVGIDTGVNSTSLFNMIAHISHKANDPFVSFRFFRPAHVNGIKKFQSVEAAKDGFSSVNLVMTFLGQDSSEKFSTNFSSTMDICGIDCACKSDLSGKLPCHTIESFCPVDWILDAMCKNRLLSGSLFAHLYVVFEIRLTGRVNSSYWSPNLEPRSMSSLSKAMKKILESSTLFDVTLKVGKEEFTAHMNILAGHSDVFAAMFEADMRERNQKVVEIDDMTPATVGILLKYLYCRELREIHESTQIAVDLLRAADKYNIKDLQQTCEDILLATAPDRFTISTALDAYLCGNQLAIPAVERHAV</sequence>
<proteinExistence type="predicted"/>
<dbReference type="CDD" id="cd18186">
    <property type="entry name" value="BTB_POZ_ZBTB_KLHL-like"/>
    <property type="match status" value="1"/>
</dbReference>
<keyword evidence="3" id="KW-1185">Reference proteome</keyword>
<gene>
    <name evidence="2" type="ORF">AFUS01_LOCUS42756</name>
</gene>
<comment type="caution">
    <text evidence="2">The sequence shown here is derived from an EMBL/GenBank/DDBJ whole genome shotgun (WGS) entry which is preliminary data.</text>
</comment>
<reference evidence="2" key="1">
    <citation type="submission" date="2021-06" db="EMBL/GenBank/DDBJ databases">
        <authorList>
            <person name="Hodson N. C."/>
            <person name="Mongue J. A."/>
            <person name="Jaron S. K."/>
        </authorList>
    </citation>
    <scope>NUCLEOTIDE SEQUENCE</scope>
</reference>
<evidence type="ECO:0000313" key="3">
    <source>
        <dbReference type="Proteomes" id="UP000708208"/>
    </source>
</evidence>
<dbReference type="SMART" id="SM00225">
    <property type="entry name" value="BTB"/>
    <property type="match status" value="1"/>
</dbReference>
<accession>A0A8J2LFE5</accession>
<dbReference type="PANTHER" id="PTHR24413">
    <property type="entry name" value="SPECKLE-TYPE POZ PROTEIN"/>
    <property type="match status" value="1"/>
</dbReference>
<evidence type="ECO:0000259" key="1">
    <source>
        <dbReference type="PROSITE" id="PS50097"/>
    </source>
</evidence>
<dbReference type="Pfam" id="PF00651">
    <property type="entry name" value="BTB"/>
    <property type="match status" value="1"/>
</dbReference>
<dbReference type="PROSITE" id="PS50097">
    <property type="entry name" value="BTB"/>
    <property type="match status" value="1"/>
</dbReference>
<name>A0A8J2LFE5_9HEXA</name>
<evidence type="ECO:0000313" key="2">
    <source>
        <dbReference type="EMBL" id="CAG7833110.1"/>
    </source>
</evidence>
<dbReference type="Proteomes" id="UP000708208">
    <property type="component" value="Unassembled WGS sequence"/>
</dbReference>
<feature type="domain" description="BTB" evidence="1">
    <location>
        <begin position="220"/>
        <end position="287"/>
    </location>
</feature>
<organism evidence="2 3">
    <name type="scientific">Allacma fusca</name>
    <dbReference type="NCBI Taxonomy" id="39272"/>
    <lineage>
        <taxon>Eukaryota</taxon>
        <taxon>Metazoa</taxon>
        <taxon>Ecdysozoa</taxon>
        <taxon>Arthropoda</taxon>
        <taxon>Hexapoda</taxon>
        <taxon>Collembola</taxon>
        <taxon>Symphypleona</taxon>
        <taxon>Sminthuridae</taxon>
        <taxon>Allacma</taxon>
    </lineage>
</organism>
<dbReference type="InterPro" id="IPR000210">
    <property type="entry name" value="BTB/POZ_dom"/>
</dbReference>
<dbReference type="AlphaFoldDB" id="A0A8J2LFE5"/>
<feature type="non-terminal residue" evidence="2">
    <location>
        <position position="1"/>
    </location>
</feature>
<dbReference type="OrthoDB" id="10249567at2759"/>